<dbReference type="EMBL" id="QRBI01000134">
    <property type="protein sequence ID" value="RMC02124.1"/>
    <property type="molecule type" value="Genomic_DNA"/>
</dbReference>
<accession>A0A3M0JSP9</accession>
<evidence type="ECO:0000313" key="2">
    <source>
        <dbReference type="Proteomes" id="UP000269221"/>
    </source>
</evidence>
<protein>
    <submittedName>
        <fullName evidence="1">Uncharacterized protein</fullName>
    </submittedName>
</protein>
<organism evidence="1 2">
    <name type="scientific">Hirundo rustica rustica</name>
    <dbReference type="NCBI Taxonomy" id="333673"/>
    <lineage>
        <taxon>Eukaryota</taxon>
        <taxon>Metazoa</taxon>
        <taxon>Chordata</taxon>
        <taxon>Craniata</taxon>
        <taxon>Vertebrata</taxon>
        <taxon>Euteleostomi</taxon>
        <taxon>Archelosauria</taxon>
        <taxon>Archosauria</taxon>
        <taxon>Dinosauria</taxon>
        <taxon>Saurischia</taxon>
        <taxon>Theropoda</taxon>
        <taxon>Coelurosauria</taxon>
        <taxon>Aves</taxon>
        <taxon>Neognathae</taxon>
        <taxon>Neoaves</taxon>
        <taxon>Telluraves</taxon>
        <taxon>Australaves</taxon>
        <taxon>Passeriformes</taxon>
        <taxon>Sylvioidea</taxon>
        <taxon>Hirundinidae</taxon>
        <taxon>Hirundo</taxon>
    </lineage>
</organism>
<gene>
    <name evidence="1" type="ORF">DUI87_21287</name>
</gene>
<evidence type="ECO:0000313" key="1">
    <source>
        <dbReference type="EMBL" id="RMC02124.1"/>
    </source>
</evidence>
<comment type="caution">
    <text evidence="1">The sequence shown here is derived from an EMBL/GenBank/DDBJ whole genome shotgun (WGS) entry which is preliminary data.</text>
</comment>
<dbReference type="Proteomes" id="UP000269221">
    <property type="component" value="Unassembled WGS sequence"/>
</dbReference>
<keyword evidence="2" id="KW-1185">Reference proteome</keyword>
<proteinExistence type="predicted"/>
<name>A0A3M0JSP9_HIRRU</name>
<reference evidence="1 2" key="1">
    <citation type="submission" date="2018-07" db="EMBL/GenBank/DDBJ databases">
        <title>A high quality draft genome assembly of the barn swallow (H. rustica rustica).</title>
        <authorList>
            <person name="Formenti G."/>
            <person name="Chiara M."/>
            <person name="Poveda L."/>
            <person name="Francoijs K.-J."/>
            <person name="Bonisoli-Alquati A."/>
            <person name="Canova L."/>
            <person name="Gianfranceschi L."/>
            <person name="Horner D.S."/>
            <person name="Saino N."/>
        </authorList>
    </citation>
    <scope>NUCLEOTIDE SEQUENCE [LARGE SCALE GENOMIC DNA]</scope>
    <source>
        <strain evidence="1">Chelidonia</strain>
        <tissue evidence="1">Blood</tissue>
    </source>
</reference>
<sequence length="144" mass="16020">MFLVSPRDRIAQLSLTLRYSGILYLGNLHIGKAIRGCISYHTFNYFNTCTDNPGKIDNSKVFPKQSEELSISHIAYFALIKAGKDLVVRVLNINQETPPVQAIVHGPAEHKPLPRAYAALTPSCRLGLLEIPLKPPEENHSNNT</sequence>
<dbReference type="AlphaFoldDB" id="A0A3M0JSP9"/>